<comment type="caution">
    <text evidence="1">The sequence shown here is derived from an EMBL/GenBank/DDBJ whole genome shotgun (WGS) entry which is preliminary data.</text>
</comment>
<evidence type="ECO:0000313" key="2">
    <source>
        <dbReference type="Proteomes" id="UP000664032"/>
    </source>
</evidence>
<name>A0ACB8H6R3_PSICU</name>
<protein>
    <submittedName>
        <fullName evidence="1">Uncharacterized protein</fullName>
    </submittedName>
</protein>
<sequence length="243" mass="27708">MLACERQHAMRYRLAILVFFFVLSFFLAVSMSVGFLFELLDGSKGRILQYWIYSVFWFGYLGKVNTKEPMAETDVVSWYGLKGGEHCLRYSTREYTAKLTVGPSMDTIGQEGMIQLCKETPTVIHNRKLFTDFCQDLGFGRGVWGYWIVDFQEDDCETKWGEFIDLGCGYLNGGQQDHFRRVESHLENLQAGSSWQIMCATTPADIDGHHFGGPDRCHSLPQQGIYGIWDLLDGSCERKTTGP</sequence>
<organism evidence="1 2">
    <name type="scientific">Psilocybe cubensis</name>
    <name type="common">Psychedelic mushroom</name>
    <name type="synonym">Stropharia cubensis</name>
    <dbReference type="NCBI Taxonomy" id="181762"/>
    <lineage>
        <taxon>Eukaryota</taxon>
        <taxon>Fungi</taxon>
        <taxon>Dikarya</taxon>
        <taxon>Basidiomycota</taxon>
        <taxon>Agaricomycotina</taxon>
        <taxon>Agaricomycetes</taxon>
        <taxon>Agaricomycetidae</taxon>
        <taxon>Agaricales</taxon>
        <taxon>Agaricineae</taxon>
        <taxon>Strophariaceae</taxon>
        <taxon>Psilocybe</taxon>
    </lineage>
</organism>
<dbReference type="Proteomes" id="UP000664032">
    <property type="component" value="Unassembled WGS sequence"/>
</dbReference>
<accession>A0ACB8H6R3</accession>
<dbReference type="EMBL" id="JAFIQS020000004">
    <property type="protein sequence ID" value="KAH9483327.1"/>
    <property type="molecule type" value="Genomic_DNA"/>
</dbReference>
<gene>
    <name evidence="1" type="ORF">JR316_0005433</name>
</gene>
<keyword evidence="2" id="KW-1185">Reference proteome</keyword>
<proteinExistence type="predicted"/>
<reference evidence="1" key="1">
    <citation type="submission" date="2021-10" db="EMBL/GenBank/DDBJ databases">
        <title>Psilocybe cubensis genome.</title>
        <authorList>
            <person name="Mckernan K.J."/>
            <person name="Crawford S."/>
            <person name="Trippe A."/>
            <person name="Kane L.T."/>
            <person name="Mclaughlin S."/>
        </authorList>
    </citation>
    <scope>NUCLEOTIDE SEQUENCE</scope>
    <source>
        <strain evidence="1">MGC-MH-2018</strain>
    </source>
</reference>
<evidence type="ECO:0000313" key="1">
    <source>
        <dbReference type="EMBL" id="KAH9483327.1"/>
    </source>
</evidence>